<dbReference type="NCBIfam" id="TIGR03647">
    <property type="entry name" value="Na_symport_sm"/>
    <property type="match status" value="1"/>
</dbReference>
<gene>
    <name evidence="3" type="ORF">CRI93_06065</name>
</gene>
<feature type="domain" description="Sodium symporter small subunit" evidence="2">
    <location>
        <begin position="11"/>
        <end position="86"/>
    </location>
</feature>
<keyword evidence="4" id="KW-1185">Reference proteome</keyword>
<evidence type="ECO:0000313" key="4">
    <source>
        <dbReference type="Proteomes" id="UP000221024"/>
    </source>
</evidence>
<organism evidence="3 4">
    <name type="scientific">Longimonas halophila</name>
    <dbReference type="NCBI Taxonomy" id="1469170"/>
    <lineage>
        <taxon>Bacteria</taxon>
        <taxon>Pseudomonadati</taxon>
        <taxon>Rhodothermota</taxon>
        <taxon>Rhodothermia</taxon>
        <taxon>Rhodothermales</taxon>
        <taxon>Salisaetaceae</taxon>
        <taxon>Longimonas</taxon>
    </lineage>
</organism>
<dbReference type="Proteomes" id="UP000221024">
    <property type="component" value="Unassembled WGS sequence"/>
</dbReference>
<name>A0A2H3P8H8_9BACT</name>
<dbReference type="RefSeq" id="WP_098061730.1">
    <property type="nucleotide sequence ID" value="NZ_PDEP01000004.1"/>
</dbReference>
<dbReference type="EMBL" id="PDEP01000004">
    <property type="protein sequence ID" value="PEN08005.1"/>
    <property type="molecule type" value="Genomic_DNA"/>
</dbReference>
<evidence type="ECO:0000313" key="3">
    <source>
        <dbReference type="EMBL" id="PEN08005.1"/>
    </source>
</evidence>
<dbReference type="OrthoDB" id="9797746at2"/>
<dbReference type="InterPro" id="IPR019886">
    <property type="entry name" value="Na_symporter_ssu"/>
</dbReference>
<comment type="caution">
    <text evidence="3">The sequence shown here is derived from an EMBL/GenBank/DDBJ whole genome shotgun (WGS) entry which is preliminary data.</text>
</comment>
<dbReference type="AlphaFoldDB" id="A0A2H3P8H8"/>
<reference evidence="3 4" key="1">
    <citation type="submission" date="2017-10" db="EMBL/GenBank/DDBJ databases">
        <title>Draft genome of Longimonas halophila.</title>
        <authorList>
            <person name="Goh K.M."/>
            <person name="Shamsir M.S."/>
            <person name="Lim S.W."/>
        </authorList>
    </citation>
    <scope>NUCLEOTIDE SEQUENCE [LARGE SCALE GENOMIC DNA]</scope>
    <source>
        <strain evidence="3 4">KCTC 42399</strain>
    </source>
</reference>
<evidence type="ECO:0000256" key="1">
    <source>
        <dbReference type="SAM" id="Phobius"/>
    </source>
</evidence>
<keyword evidence="1" id="KW-0812">Transmembrane</keyword>
<feature type="transmembrane region" description="Helical" evidence="1">
    <location>
        <begin position="21"/>
        <end position="41"/>
    </location>
</feature>
<feature type="transmembrane region" description="Helical" evidence="1">
    <location>
        <begin position="53"/>
        <end position="76"/>
    </location>
</feature>
<keyword evidence="1" id="KW-0472">Membrane</keyword>
<protein>
    <submittedName>
        <fullName evidence="3">Sodium:solute symporter</fullName>
    </submittedName>
</protein>
<sequence>MADSTPEIDRETYWRTLMRRTLILLVVWFITGFVLSIFLAETLNAINFGGIPFGFWMAQQGSIFVFVSLVLIYAIATGQLDKQAGVEEDGDATSAPGAAH</sequence>
<accession>A0A2H3P8H8</accession>
<keyword evidence="1" id="KW-1133">Transmembrane helix</keyword>
<dbReference type="Pfam" id="PF13937">
    <property type="entry name" value="DUF4212"/>
    <property type="match status" value="1"/>
</dbReference>
<proteinExistence type="predicted"/>
<evidence type="ECO:0000259" key="2">
    <source>
        <dbReference type="Pfam" id="PF13937"/>
    </source>
</evidence>